<keyword evidence="2" id="KW-0472">Membrane</keyword>
<feature type="compositionally biased region" description="Acidic residues" evidence="1">
    <location>
        <begin position="157"/>
        <end position="176"/>
    </location>
</feature>
<reference evidence="3 4" key="1">
    <citation type="submission" date="2024-01" db="EMBL/GenBank/DDBJ databases">
        <title>A telomere-to-telomere, gap-free genome of sweet tea (Lithocarpus litseifolius).</title>
        <authorList>
            <person name="Zhou J."/>
        </authorList>
    </citation>
    <scope>NUCLEOTIDE SEQUENCE [LARGE SCALE GENOMIC DNA]</scope>
    <source>
        <strain evidence="3">Zhou-2022a</strain>
        <tissue evidence="3">Leaf</tissue>
    </source>
</reference>
<keyword evidence="2" id="KW-1133">Transmembrane helix</keyword>
<dbReference type="AlphaFoldDB" id="A0AAW2CI23"/>
<protein>
    <submittedName>
        <fullName evidence="3">Uncharacterized protein</fullName>
    </submittedName>
</protein>
<gene>
    <name evidence="3" type="ORF">SO802_021525</name>
</gene>
<dbReference type="EMBL" id="JAZDWU010000007">
    <property type="protein sequence ID" value="KAK9996839.1"/>
    <property type="molecule type" value="Genomic_DNA"/>
</dbReference>
<proteinExistence type="predicted"/>
<organism evidence="3 4">
    <name type="scientific">Lithocarpus litseifolius</name>
    <dbReference type="NCBI Taxonomy" id="425828"/>
    <lineage>
        <taxon>Eukaryota</taxon>
        <taxon>Viridiplantae</taxon>
        <taxon>Streptophyta</taxon>
        <taxon>Embryophyta</taxon>
        <taxon>Tracheophyta</taxon>
        <taxon>Spermatophyta</taxon>
        <taxon>Magnoliopsida</taxon>
        <taxon>eudicotyledons</taxon>
        <taxon>Gunneridae</taxon>
        <taxon>Pentapetalae</taxon>
        <taxon>rosids</taxon>
        <taxon>fabids</taxon>
        <taxon>Fagales</taxon>
        <taxon>Fagaceae</taxon>
        <taxon>Lithocarpus</taxon>
    </lineage>
</organism>
<feature type="region of interest" description="Disordered" evidence="1">
    <location>
        <begin position="153"/>
        <end position="176"/>
    </location>
</feature>
<name>A0AAW2CI23_9ROSI</name>
<evidence type="ECO:0000313" key="4">
    <source>
        <dbReference type="Proteomes" id="UP001459277"/>
    </source>
</evidence>
<dbReference type="Proteomes" id="UP001459277">
    <property type="component" value="Unassembled WGS sequence"/>
</dbReference>
<sequence length="176" mass="19106">MRAHIERLSSDDNSWAGVPPAETPDLEASAVVVSGITQHFEGAGLRVLYLAERVHCQLVGEDALLSMTYAEMPLLLVFPLILLICLGWSMLTALMVFLGSVPCLVIPMSWVTLFRTAHGRPLSKSKKLVWLAGNLKLEVTQYSKDLYGLEGLAYPGNDDDDDGDGDSGEDSEASPN</sequence>
<evidence type="ECO:0000313" key="3">
    <source>
        <dbReference type="EMBL" id="KAK9996839.1"/>
    </source>
</evidence>
<feature type="transmembrane region" description="Helical" evidence="2">
    <location>
        <begin position="74"/>
        <end position="91"/>
    </location>
</feature>
<keyword evidence="4" id="KW-1185">Reference proteome</keyword>
<evidence type="ECO:0000256" key="2">
    <source>
        <dbReference type="SAM" id="Phobius"/>
    </source>
</evidence>
<keyword evidence="2" id="KW-0812">Transmembrane</keyword>
<accession>A0AAW2CI23</accession>
<comment type="caution">
    <text evidence="3">The sequence shown here is derived from an EMBL/GenBank/DDBJ whole genome shotgun (WGS) entry which is preliminary data.</text>
</comment>
<evidence type="ECO:0000256" key="1">
    <source>
        <dbReference type="SAM" id="MobiDB-lite"/>
    </source>
</evidence>